<comment type="subcellular location">
    <subcellularLocation>
        <location evidence="1">Secreted</location>
    </subcellularLocation>
</comment>
<dbReference type="GeneID" id="108739360"/>
<evidence type="ECO:0000259" key="4">
    <source>
        <dbReference type="SMART" id="SM00198"/>
    </source>
</evidence>
<dbReference type="AlphaFoldDB" id="A0A7F5R6C7"/>
<dbReference type="GO" id="GO:0005576">
    <property type="term" value="C:extracellular region"/>
    <property type="evidence" value="ECO:0007669"/>
    <property type="project" value="UniProtKB-SubCell"/>
</dbReference>
<dbReference type="InterPro" id="IPR014044">
    <property type="entry name" value="CAP_dom"/>
</dbReference>
<sequence length="413" mass="48496">MSVKSMIKIVVVVYLFLNVIDTKKRSGFVYYTTDTSNPNYYCDEDEYYCGISGTIKNTVCEREKCGPTATCGEYFKMLPLNDRERETIVHLHNEIRHDVAMTGVTSEQMELDLKYFEGKLTNNTGIEIAGMRYYHPRIREFHSELVLSKMNTMSYDKELEFVAQCWANNCMSNGRLRDIYDTCRKTSRYKKPGQAVFVFTVVSTQIKTINFEDMIYLDKAIFSWYNEILQFTEDEQRQMFDLYTYRLNGKSMINFLQLTYPRARFVGCGRNQFGFGNTISFLLVCNYDRTPKIGQPVYQFGDKCASNCSMKYLHLNTKKMQRRKYCKFNVPLEHGTLHLLNCMYRFHAVAARRLYNYEEYPDKNPFNPCLCGRQRGLKEDTFSPPFDISSTAHRKHKIDPGVIVLLFYVFSYL</sequence>
<keyword evidence="5" id="KW-1185">Reference proteome</keyword>
<dbReference type="RefSeq" id="XP_025831512.1">
    <property type="nucleotide sequence ID" value="XM_025975727.1"/>
</dbReference>
<feature type="chain" id="PRO_5028944569" evidence="3">
    <location>
        <begin position="23"/>
        <end position="413"/>
    </location>
</feature>
<dbReference type="Gene3D" id="3.40.33.10">
    <property type="entry name" value="CAP"/>
    <property type="match status" value="1"/>
</dbReference>
<accession>A0A7F5R6C7</accession>
<organism evidence="5 6">
    <name type="scientific">Agrilus planipennis</name>
    <name type="common">Emerald ash borer</name>
    <name type="synonym">Agrilus marcopoli</name>
    <dbReference type="NCBI Taxonomy" id="224129"/>
    <lineage>
        <taxon>Eukaryota</taxon>
        <taxon>Metazoa</taxon>
        <taxon>Ecdysozoa</taxon>
        <taxon>Arthropoda</taxon>
        <taxon>Hexapoda</taxon>
        <taxon>Insecta</taxon>
        <taxon>Pterygota</taxon>
        <taxon>Neoptera</taxon>
        <taxon>Endopterygota</taxon>
        <taxon>Coleoptera</taxon>
        <taxon>Polyphaga</taxon>
        <taxon>Elateriformia</taxon>
        <taxon>Buprestoidea</taxon>
        <taxon>Buprestidae</taxon>
        <taxon>Agrilinae</taxon>
        <taxon>Agrilus</taxon>
    </lineage>
</organism>
<keyword evidence="3" id="KW-0732">Signal</keyword>
<evidence type="ECO:0000256" key="1">
    <source>
        <dbReference type="ARBA" id="ARBA00004613"/>
    </source>
</evidence>
<dbReference type="InParanoid" id="A0A7F5R6C7"/>
<dbReference type="SMART" id="SM00198">
    <property type="entry name" value="SCP"/>
    <property type="match status" value="1"/>
</dbReference>
<feature type="domain" description="SCP" evidence="4">
    <location>
        <begin position="83"/>
        <end position="294"/>
    </location>
</feature>
<dbReference type="SUPFAM" id="SSF55797">
    <property type="entry name" value="PR-1-like"/>
    <property type="match status" value="1"/>
</dbReference>
<dbReference type="InterPro" id="IPR001283">
    <property type="entry name" value="CRISP-related"/>
</dbReference>
<gene>
    <name evidence="6" type="primary">LOC108739360</name>
</gene>
<dbReference type="Proteomes" id="UP000192223">
    <property type="component" value="Unplaced"/>
</dbReference>
<evidence type="ECO:0000256" key="3">
    <source>
        <dbReference type="SAM" id="SignalP"/>
    </source>
</evidence>
<reference evidence="6" key="1">
    <citation type="submission" date="2025-08" db="UniProtKB">
        <authorList>
            <consortium name="RefSeq"/>
        </authorList>
    </citation>
    <scope>IDENTIFICATION</scope>
    <source>
        <tissue evidence="6">Entire body</tissue>
    </source>
</reference>
<evidence type="ECO:0000256" key="2">
    <source>
        <dbReference type="ARBA" id="ARBA00022525"/>
    </source>
</evidence>
<dbReference type="Pfam" id="PF00188">
    <property type="entry name" value="CAP"/>
    <property type="match status" value="1"/>
</dbReference>
<dbReference type="InterPro" id="IPR035940">
    <property type="entry name" value="CAP_sf"/>
</dbReference>
<dbReference type="CDD" id="cd05380">
    <property type="entry name" value="CAP_euk"/>
    <property type="match status" value="1"/>
</dbReference>
<protein>
    <submittedName>
        <fullName evidence="6">Uncharacterized protein LOC108739360</fullName>
    </submittedName>
</protein>
<dbReference type="PANTHER" id="PTHR10334">
    <property type="entry name" value="CYSTEINE-RICH SECRETORY PROTEIN-RELATED"/>
    <property type="match status" value="1"/>
</dbReference>
<keyword evidence="2" id="KW-0964">Secreted</keyword>
<dbReference type="OrthoDB" id="414826at2759"/>
<evidence type="ECO:0000313" key="6">
    <source>
        <dbReference type="RefSeq" id="XP_025831512.1"/>
    </source>
</evidence>
<proteinExistence type="predicted"/>
<name>A0A7F5R6C7_AGRPL</name>
<evidence type="ECO:0000313" key="5">
    <source>
        <dbReference type="Proteomes" id="UP000192223"/>
    </source>
</evidence>
<feature type="signal peptide" evidence="3">
    <location>
        <begin position="1"/>
        <end position="22"/>
    </location>
</feature>
<dbReference type="KEGG" id="apln:108739360"/>